<evidence type="ECO:0000313" key="7">
    <source>
        <dbReference type="EMBL" id="MFC3165548.1"/>
    </source>
</evidence>
<evidence type="ECO:0000259" key="6">
    <source>
        <dbReference type="PROSITE" id="PS51063"/>
    </source>
</evidence>
<keyword evidence="2" id="KW-0238">DNA-binding</keyword>
<sequence length="250" mass="27505">MHTDDIETLRRLNILQGVKESTFGRIITPSFLQSFPAGTVLLRENTPADFLYIVLEGLVEMSAASDSSETVTEILGPVNLFILAAVLNDNVCLQSARTLTPARILMIPAPLIRELLGEDQNFMRAVVFELARAYRRTVKELKKQKLRSGAKRLANWILREYARQEQNVAMRLPFEKRVLASYLGMTPENLSRGFATLAQYGVQASGGSILLSDLPALTGFANPSPLIDGEEPTVMATRGNGGRTERSPAA</sequence>
<dbReference type="InterPro" id="IPR014710">
    <property type="entry name" value="RmlC-like_jellyroll"/>
</dbReference>
<dbReference type="InterPro" id="IPR018490">
    <property type="entry name" value="cNMP-bd_dom_sf"/>
</dbReference>
<dbReference type="EMBL" id="JBHRTG010000019">
    <property type="protein sequence ID" value="MFC3165548.1"/>
    <property type="molecule type" value="Genomic_DNA"/>
</dbReference>
<accession>A0ABV7I7Q3</accession>
<dbReference type="SUPFAM" id="SSF51206">
    <property type="entry name" value="cAMP-binding domain-like"/>
    <property type="match status" value="1"/>
</dbReference>
<dbReference type="SMART" id="SM00100">
    <property type="entry name" value="cNMP"/>
    <property type="match status" value="1"/>
</dbReference>
<keyword evidence="8" id="KW-1185">Reference proteome</keyword>
<proteinExistence type="predicted"/>
<dbReference type="Gene3D" id="1.10.10.10">
    <property type="entry name" value="Winged helix-like DNA-binding domain superfamily/Winged helix DNA-binding domain"/>
    <property type="match status" value="1"/>
</dbReference>
<dbReference type="Proteomes" id="UP001595647">
    <property type="component" value="Unassembled WGS sequence"/>
</dbReference>
<dbReference type="Pfam" id="PF13545">
    <property type="entry name" value="HTH_Crp_2"/>
    <property type="match status" value="1"/>
</dbReference>
<dbReference type="InterPro" id="IPR012318">
    <property type="entry name" value="HTH_CRP"/>
</dbReference>
<evidence type="ECO:0000256" key="2">
    <source>
        <dbReference type="ARBA" id="ARBA00023125"/>
    </source>
</evidence>
<evidence type="ECO:0000256" key="4">
    <source>
        <dbReference type="SAM" id="MobiDB-lite"/>
    </source>
</evidence>
<name>A0ABV7I7Q3_9HYPH</name>
<dbReference type="PROSITE" id="PS51063">
    <property type="entry name" value="HTH_CRP_2"/>
    <property type="match status" value="1"/>
</dbReference>
<dbReference type="InterPro" id="IPR036390">
    <property type="entry name" value="WH_DNA-bd_sf"/>
</dbReference>
<organism evidence="7 8">
    <name type="scientific">Ciceribacter thiooxidans</name>
    <dbReference type="NCBI Taxonomy" id="1969821"/>
    <lineage>
        <taxon>Bacteria</taxon>
        <taxon>Pseudomonadati</taxon>
        <taxon>Pseudomonadota</taxon>
        <taxon>Alphaproteobacteria</taxon>
        <taxon>Hyphomicrobiales</taxon>
        <taxon>Rhizobiaceae</taxon>
        <taxon>Ciceribacter</taxon>
    </lineage>
</organism>
<dbReference type="NCBIfam" id="NF006901">
    <property type="entry name" value="PRK09392.1"/>
    <property type="match status" value="1"/>
</dbReference>
<evidence type="ECO:0000313" key="8">
    <source>
        <dbReference type="Proteomes" id="UP001595647"/>
    </source>
</evidence>
<dbReference type="InterPro" id="IPR050397">
    <property type="entry name" value="Env_Response_Regulators"/>
</dbReference>
<comment type="caution">
    <text evidence="7">The sequence shown here is derived from an EMBL/GenBank/DDBJ whole genome shotgun (WGS) entry which is preliminary data.</text>
</comment>
<dbReference type="Gene3D" id="2.60.120.10">
    <property type="entry name" value="Jelly Rolls"/>
    <property type="match status" value="1"/>
</dbReference>
<feature type="domain" description="HTH crp-type" evidence="6">
    <location>
        <begin position="147"/>
        <end position="215"/>
    </location>
</feature>
<dbReference type="PANTHER" id="PTHR24567:SF26">
    <property type="entry name" value="REGULATORY PROTEIN YEIL"/>
    <property type="match status" value="1"/>
</dbReference>
<evidence type="ECO:0000256" key="1">
    <source>
        <dbReference type="ARBA" id="ARBA00023015"/>
    </source>
</evidence>
<evidence type="ECO:0000259" key="5">
    <source>
        <dbReference type="PROSITE" id="PS50042"/>
    </source>
</evidence>
<dbReference type="RefSeq" id="WP_182308157.1">
    <property type="nucleotide sequence ID" value="NZ_CP059897.1"/>
</dbReference>
<dbReference type="PROSITE" id="PS50042">
    <property type="entry name" value="CNMP_BINDING_3"/>
    <property type="match status" value="1"/>
</dbReference>
<keyword evidence="3" id="KW-0804">Transcription</keyword>
<dbReference type="Pfam" id="PF00027">
    <property type="entry name" value="cNMP_binding"/>
    <property type="match status" value="1"/>
</dbReference>
<gene>
    <name evidence="7" type="ORF">ACFOHV_19895</name>
</gene>
<feature type="region of interest" description="Disordered" evidence="4">
    <location>
        <begin position="228"/>
        <end position="250"/>
    </location>
</feature>
<dbReference type="InterPro" id="IPR036388">
    <property type="entry name" value="WH-like_DNA-bd_sf"/>
</dbReference>
<dbReference type="SUPFAM" id="SSF46785">
    <property type="entry name" value="Winged helix' DNA-binding domain"/>
    <property type="match status" value="1"/>
</dbReference>
<reference evidence="8" key="1">
    <citation type="journal article" date="2019" name="Int. J. Syst. Evol. Microbiol.">
        <title>The Global Catalogue of Microorganisms (GCM) 10K type strain sequencing project: providing services to taxonomists for standard genome sequencing and annotation.</title>
        <authorList>
            <consortium name="The Broad Institute Genomics Platform"/>
            <consortium name="The Broad Institute Genome Sequencing Center for Infectious Disease"/>
            <person name="Wu L."/>
            <person name="Ma J."/>
        </authorList>
    </citation>
    <scope>NUCLEOTIDE SEQUENCE [LARGE SCALE GENOMIC DNA]</scope>
    <source>
        <strain evidence="8">KCTC 52231</strain>
    </source>
</reference>
<dbReference type="PANTHER" id="PTHR24567">
    <property type="entry name" value="CRP FAMILY TRANSCRIPTIONAL REGULATORY PROTEIN"/>
    <property type="match status" value="1"/>
</dbReference>
<evidence type="ECO:0000256" key="3">
    <source>
        <dbReference type="ARBA" id="ARBA00023163"/>
    </source>
</evidence>
<dbReference type="InterPro" id="IPR000595">
    <property type="entry name" value="cNMP-bd_dom"/>
</dbReference>
<dbReference type="CDD" id="cd00038">
    <property type="entry name" value="CAP_ED"/>
    <property type="match status" value="1"/>
</dbReference>
<keyword evidence="1" id="KW-0805">Transcription regulation</keyword>
<protein>
    <submittedName>
        <fullName evidence="7">Cyclic nucleotide-binding domain-containing protein</fullName>
    </submittedName>
</protein>
<feature type="domain" description="Cyclic nucleotide-binding" evidence="5">
    <location>
        <begin position="14"/>
        <end position="133"/>
    </location>
</feature>